<comment type="similarity">
    <text evidence="10 11">Belongs to the TonB-dependent receptor family.</text>
</comment>
<dbReference type="InterPro" id="IPR037066">
    <property type="entry name" value="Plug_dom_sf"/>
</dbReference>
<dbReference type="Pfam" id="PF07715">
    <property type="entry name" value="Plug"/>
    <property type="match status" value="1"/>
</dbReference>
<evidence type="ECO:0000256" key="8">
    <source>
        <dbReference type="ARBA" id="ARBA00023170"/>
    </source>
</evidence>
<dbReference type="Gene3D" id="2.170.130.10">
    <property type="entry name" value="TonB-dependent receptor, plug domain"/>
    <property type="match status" value="1"/>
</dbReference>
<protein>
    <submittedName>
        <fullName evidence="15">TonB-dependent receptor</fullName>
    </submittedName>
</protein>
<dbReference type="PANTHER" id="PTHR30069">
    <property type="entry name" value="TONB-DEPENDENT OUTER MEMBRANE RECEPTOR"/>
    <property type="match status" value="1"/>
</dbReference>
<dbReference type="PROSITE" id="PS52016">
    <property type="entry name" value="TONB_DEPENDENT_REC_3"/>
    <property type="match status" value="1"/>
</dbReference>
<gene>
    <name evidence="15" type="ORF">PK98_06050</name>
</gene>
<keyword evidence="6 11" id="KW-0798">TonB box</keyword>
<evidence type="ECO:0000256" key="2">
    <source>
        <dbReference type="ARBA" id="ARBA00022448"/>
    </source>
</evidence>
<evidence type="ECO:0000256" key="3">
    <source>
        <dbReference type="ARBA" id="ARBA00022452"/>
    </source>
</evidence>
<keyword evidence="7 10" id="KW-0472">Membrane</keyword>
<feature type="chain" id="PRO_5002067931" evidence="12">
    <location>
        <begin position="24"/>
        <end position="667"/>
    </location>
</feature>
<evidence type="ECO:0000313" key="15">
    <source>
        <dbReference type="EMBL" id="KHL26086.1"/>
    </source>
</evidence>
<evidence type="ECO:0000256" key="11">
    <source>
        <dbReference type="RuleBase" id="RU003357"/>
    </source>
</evidence>
<evidence type="ECO:0000256" key="12">
    <source>
        <dbReference type="SAM" id="SignalP"/>
    </source>
</evidence>
<proteinExistence type="inferred from homology"/>
<feature type="domain" description="TonB-dependent receptor plug" evidence="14">
    <location>
        <begin position="48"/>
        <end position="153"/>
    </location>
</feature>
<keyword evidence="16" id="KW-1185">Reference proteome</keyword>
<feature type="domain" description="TonB-dependent receptor-like beta-barrel" evidence="13">
    <location>
        <begin position="259"/>
        <end position="637"/>
    </location>
</feature>
<keyword evidence="4 10" id="KW-0812">Transmembrane</keyword>
<feature type="signal peptide" evidence="12">
    <location>
        <begin position="1"/>
        <end position="23"/>
    </location>
</feature>
<accession>A0A0B2C242</accession>
<evidence type="ECO:0000256" key="6">
    <source>
        <dbReference type="ARBA" id="ARBA00023077"/>
    </source>
</evidence>
<evidence type="ECO:0000256" key="4">
    <source>
        <dbReference type="ARBA" id="ARBA00022692"/>
    </source>
</evidence>
<dbReference type="GO" id="GO:0015344">
    <property type="term" value="F:siderophore uptake transmembrane transporter activity"/>
    <property type="evidence" value="ECO:0007669"/>
    <property type="project" value="TreeGrafter"/>
</dbReference>
<name>A0A0B2C242_9SPHN</name>
<evidence type="ECO:0000259" key="13">
    <source>
        <dbReference type="Pfam" id="PF00593"/>
    </source>
</evidence>
<keyword evidence="5 12" id="KW-0732">Signal</keyword>
<dbReference type="GO" id="GO:0009279">
    <property type="term" value="C:cell outer membrane"/>
    <property type="evidence" value="ECO:0007669"/>
    <property type="project" value="UniProtKB-SubCell"/>
</dbReference>
<sequence>MNRRLLWAAPAAMLAGGAVSAMAQETASIIVTGTGLPDTPATPAYGTVTIGREAISRSASGRLEDVLSNVAGFQQFRRSDSRSSNPSAQGITLRALGGNASSRAQLLLDGVPMADPFFGYIPFSAIAPERLARARVTRGGGSGPFGAGALAGTVELDSAGPETLGLLSGEALVDHRGETALSATVAPELGDGFAVVSGRWDRGQGFFTTPADQRVPATARAAFDSWSASARLVQRVAPDLEVQLRGLAFDDHRTLRFAGADSSSRGEDLSVRLVGRGPWQVDALAYAQWRNFTNRVISATSYALTLDQRDTPSTGLGGKLEVRPPVGAAHVLRLGADYRRSAGDLVEDRYLASGAANGSRSAGGVNSTLGLFVEDDWQLGAVVLTGGVRADRWSIRDGYQRNLAASGALLLDEAYADRADWAVNWRAGATFDAGAGVQLRAAAYSGFRLPNLNELYRPFVVFPVTTNANPLLRNERLTGFEAGMDWQVASAARLSLTAFDNRIRGAIANVTLTQSVRERQNLDAVRARGLELAGEVTHGALALEGTLALTDAEVEADGAAAALDGFRPAQVPARAGSATLSWNPAERTRLAATLRHVGRQFEGDREDDALRAATTVDLFAQVPVHGALTLVGRIENLLDADIVTRNGGGSIDLGVPFTAWAGVRYGF</sequence>
<dbReference type="STRING" id="1572751.PK98_06050"/>
<evidence type="ECO:0000256" key="9">
    <source>
        <dbReference type="ARBA" id="ARBA00023237"/>
    </source>
</evidence>
<comment type="caution">
    <text evidence="15">The sequence shown here is derived from an EMBL/GenBank/DDBJ whole genome shotgun (WGS) entry which is preliminary data.</text>
</comment>
<comment type="subcellular location">
    <subcellularLocation>
        <location evidence="1 10">Cell outer membrane</location>
        <topology evidence="1 10">Multi-pass membrane protein</topology>
    </subcellularLocation>
</comment>
<dbReference type="Gene3D" id="2.40.170.20">
    <property type="entry name" value="TonB-dependent receptor, beta-barrel domain"/>
    <property type="match status" value="1"/>
</dbReference>
<dbReference type="Pfam" id="PF00593">
    <property type="entry name" value="TonB_dep_Rec_b-barrel"/>
    <property type="match status" value="1"/>
</dbReference>
<dbReference type="InterPro" id="IPR036942">
    <property type="entry name" value="Beta-barrel_TonB_sf"/>
</dbReference>
<dbReference type="InterPro" id="IPR039426">
    <property type="entry name" value="TonB-dep_rcpt-like"/>
</dbReference>
<evidence type="ECO:0000313" key="16">
    <source>
        <dbReference type="Proteomes" id="UP000030988"/>
    </source>
</evidence>
<keyword evidence="8 15" id="KW-0675">Receptor</keyword>
<dbReference type="InterPro" id="IPR012910">
    <property type="entry name" value="Plug_dom"/>
</dbReference>
<dbReference type="EMBL" id="JTDN01000001">
    <property type="protein sequence ID" value="KHL26086.1"/>
    <property type="molecule type" value="Genomic_DNA"/>
</dbReference>
<dbReference type="Proteomes" id="UP000030988">
    <property type="component" value="Unassembled WGS sequence"/>
</dbReference>
<keyword evidence="2 10" id="KW-0813">Transport</keyword>
<dbReference type="GO" id="GO:0044718">
    <property type="term" value="P:siderophore transmembrane transport"/>
    <property type="evidence" value="ECO:0007669"/>
    <property type="project" value="TreeGrafter"/>
</dbReference>
<keyword evidence="3 10" id="KW-1134">Transmembrane beta strand</keyword>
<keyword evidence="9 10" id="KW-0998">Cell outer membrane</keyword>
<reference evidence="15 16" key="1">
    <citation type="submission" date="2014-11" db="EMBL/GenBank/DDBJ databases">
        <title>Draft genome sequence of Kirrobacter mercurialis.</title>
        <authorList>
            <person name="Coil D.A."/>
            <person name="Eisen J.A."/>
        </authorList>
    </citation>
    <scope>NUCLEOTIDE SEQUENCE [LARGE SCALE GENOMIC DNA]</scope>
    <source>
        <strain evidence="15 16">Coronado</strain>
    </source>
</reference>
<dbReference type="AlphaFoldDB" id="A0A0B2C242"/>
<evidence type="ECO:0000256" key="1">
    <source>
        <dbReference type="ARBA" id="ARBA00004571"/>
    </source>
</evidence>
<evidence type="ECO:0000256" key="7">
    <source>
        <dbReference type="ARBA" id="ARBA00023136"/>
    </source>
</evidence>
<organism evidence="15 16">
    <name type="scientific">Croceibacterium mercuriale</name>
    <dbReference type="NCBI Taxonomy" id="1572751"/>
    <lineage>
        <taxon>Bacteria</taxon>
        <taxon>Pseudomonadati</taxon>
        <taxon>Pseudomonadota</taxon>
        <taxon>Alphaproteobacteria</taxon>
        <taxon>Sphingomonadales</taxon>
        <taxon>Erythrobacteraceae</taxon>
        <taxon>Croceibacterium</taxon>
    </lineage>
</organism>
<dbReference type="PANTHER" id="PTHR30069:SF29">
    <property type="entry name" value="HEMOGLOBIN AND HEMOGLOBIN-HAPTOGLOBIN-BINDING PROTEIN 1-RELATED"/>
    <property type="match status" value="1"/>
</dbReference>
<dbReference type="InterPro" id="IPR000531">
    <property type="entry name" value="Beta-barrel_TonB"/>
</dbReference>
<evidence type="ECO:0000256" key="10">
    <source>
        <dbReference type="PROSITE-ProRule" id="PRU01360"/>
    </source>
</evidence>
<dbReference type="SUPFAM" id="SSF56935">
    <property type="entry name" value="Porins"/>
    <property type="match status" value="1"/>
</dbReference>
<evidence type="ECO:0000259" key="14">
    <source>
        <dbReference type="Pfam" id="PF07715"/>
    </source>
</evidence>
<evidence type="ECO:0000256" key="5">
    <source>
        <dbReference type="ARBA" id="ARBA00022729"/>
    </source>
</evidence>